<evidence type="ECO:0000256" key="17">
    <source>
        <dbReference type="ARBA" id="ARBA00037859"/>
    </source>
</evidence>
<feature type="compositionally biased region" description="Low complexity" evidence="19">
    <location>
        <begin position="183"/>
        <end position="215"/>
    </location>
</feature>
<keyword evidence="14" id="KW-0325">Glycoprotein</keyword>
<proteinExistence type="inferred from homology"/>
<keyword evidence="24" id="KW-1185">Reference proteome</keyword>
<feature type="region of interest" description="Disordered" evidence="19">
    <location>
        <begin position="654"/>
        <end position="691"/>
    </location>
</feature>
<evidence type="ECO:0000256" key="2">
    <source>
        <dbReference type="ARBA" id="ARBA00004323"/>
    </source>
</evidence>
<evidence type="ECO:0000256" key="14">
    <source>
        <dbReference type="ARBA" id="ARBA00023180"/>
    </source>
</evidence>
<feature type="region of interest" description="Disordered" evidence="19">
    <location>
        <begin position="1"/>
        <end position="235"/>
    </location>
</feature>
<evidence type="ECO:0000256" key="4">
    <source>
        <dbReference type="ARBA" id="ARBA00007505"/>
    </source>
</evidence>
<gene>
    <name evidence="22" type="ORF">A4X03_0g3733</name>
    <name evidence="21" type="ORF">JKIAZH3_G6936</name>
</gene>
<dbReference type="Proteomes" id="UP000077671">
    <property type="component" value="Unassembled WGS sequence"/>
</dbReference>
<keyword evidence="12" id="KW-0333">Golgi apparatus</keyword>
<evidence type="ECO:0000256" key="12">
    <source>
        <dbReference type="ARBA" id="ARBA00023034"/>
    </source>
</evidence>
<dbReference type="InterPro" id="IPR001509">
    <property type="entry name" value="Epimerase_deHydtase"/>
</dbReference>
<dbReference type="EC" id="4.1.1.35" evidence="5"/>
<dbReference type="GO" id="GO:0000139">
    <property type="term" value="C:Golgi membrane"/>
    <property type="evidence" value="ECO:0007669"/>
    <property type="project" value="UniProtKB-SubCell"/>
</dbReference>
<feature type="compositionally biased region" description="Acidic residues" evidence="19">
    <location>
        <begin position="710"/>
        <end position="731"/>
    </location>
</feature>
<feature type="domain" description="NAD-dependent epimerase/dehydratase" evidence="20">
    <location>
        <begin position="293"/>
        <end position="517"/>
    </location>
</feature>
<evidence type="ECO:0000313" key="22">
    <source>
        <dbReference type="EMBL" id="KAE8260657.1"/>
    </source>
</evidence>
<dbReference type="AlphaFoldDB" id="A0A177V3A0"/>
<dbReference type="Proteomes" id="UP000836402">
    <property type="component" value="Unassembled WGS sequence"/>
</dbReference>
<feature type="compositionally biased region" description="Basic and acidic residues" evidence="19">
    <location>
        <begin position="597"/>
        <end position="607"/>
    </location>
</feature>
<comment type="cofactor">
    <cofactor evidence="1">
        <name>NAD(+)</name>
        <dbReference type="ChEBI" id="CHEBI:57540"/>
    </cofactor>
</comment>
<dbReference type="GO" id="GO:0048040">
    <property type="term" value="F:UDP-glucuronate decarboxylase activity"/>
    <property type="evidence" value="ECO:0007669"/>
    <property type="project" value="UniProtKB-EC"/>
</dbReference>
<feature type="compositionally biased region" description="Low complexity" evidence="19">
    <location>
        <begin position="85"/>
        <end position="102"/>
    </location>
</feature>
<feature type="region of interest" description="Disordered" evidence="19">
    <location>
        <begin position="597"/>
        <end position="630"/>
    </location>
</feature>
<evidence type="ECO:0000313" key="24">
    <source>
        <dbReference type="Proteomes" id="UP000836402"/>
    </source>
</evidence>
<dbReference type="Gene3D" id="3.40.50.720">
    <property type="entry name" value="NAD(P)-binding Rossmann-like Domain"/>
    <property type="match status" value="1"/>
</dbReference>
<dbReference type="SUPFAM" id="SSF51735">
    <property type="entry name" value="NAD(P)-binding Rossmann-fold domains"/>
    <property type="match status" value="2"/>
</dbReference>
<evidence type="ECO:0000256" key="10">
    <source>
        <dbReference type="ARBA" id="ARBA00022989"/>
    </source>
</evidence>
<evidence type="ECO:0000256" key="7">
    <source>
        <dbReference type="ARBA" id="ARBA00022692"/>
    </source>
</evidence>
<keyword evidence="13" id="KW-0472">Membrane</keyword>
<reference evidence="22" key="1">
    <citation type="submission" date="2016-04" db="EMBL/GenBank/DDBJ databases">
        <authorList>
            <person name="Nguyen H.D."/>
            <person name="Kesanakurti P."/>
            <person name="Cullis J."/>
            <person name="Levesque C.A."/>
            <person name="Hambleton S."/>
        </authorList>
    </citation>
    <scope>NUCLEOTIDE SEQUENCE</scope>
    <source>
        <strain evidence="22">DAOMC 238032</strain>
    </source>
</reference>
<keyword evidence="15" id="KW-0456">Lyase</keyword>
<evidence type="ECO:0000256" key="19">
    <source>
        <dbReference type="SAM" id="MobiDB-lite"/>
    </source>
</evidence>
<keyword evidence="11" id="KW-0520">NAD</keyword>
<dbReference type="PANTHER" id="PTHR43078">
    <property type="entry name" value="UDP-GLUCURONIC ACID DECARBOXYLASE-RELATED"/>
    <property type="match status" value="1"/>
</dbReference>
<dbReference type="Gene3D" id="3.90.25.10">
    <property type="entry name" value="UDP-galactose 4-epimerase, domain 1"/>
    <property type="match status" value="2"/>
</dbReference>
<keyword evidence="8" id="KW-0210">Decarboxylase</keyword>
<dbReference type="CDD" id="cd05230">
    <property type="entry name" value="UGD_SDR_e"/>
    <property type="match status" value="1"/>
</dbReference>
<evidence type="ECO:0000259" key="20">
    <source>
        <dbReference type="Pfam" id="PF01370"/>
    </source>
</evidence>
<protein>
    <recommendedName>
        <fullName evidence="6">UDP-glucuronic acid decarboxylase 1</fullName>
        <ecNumber evidence="5">4.1.1.35</ecNumber>
    </recommendedName>
    <alternativeName>
        <fullName evidence="16">UDP-glucuronate decarboxylase 1</fullName>
    </alternativeName>
</protein>
<feature type="compositionally biased region" description="Polar residues" evidence="19">
    <location>
        <begin position="34"/>
        <end position="48"/>
    </location>
</feature>
<dbReference type="EMBL" id="CAJHJG010005669">
    <property type="protein sequence ID" value="CAD6951793.1"/>
    <property type="molecule type" value="Genomic_DNA"/>
</dbReference>
<comment type="caution">
    <text evidence="22">The sequence shown here is derived from an EMBL/GenBank/DDBJ whole genome shotgun (WGS) entry which is preliminary data.</text>
</comment>
<dbReference type="InterPro" id="IPR044516">
    <property type="entry name" value="UXS-like"/>
</dbReference>
<reference evidence="22" key="2">
    <citation type="journal article" date="2019" name="IMA Fungus">
        <title>Genome sequencing and comparison of five Tilletia species to identify candidate genes for the detection of regulated species infecting wheat.</title>
        <authorList>
            <person name="Nguyen H.D.T."/>
            <person name="Sultana T."/>
            <person name="Kesanakurti P."/>
            <person name="Hambleton S."/>
        </authorList>
    </citation>
    <scope>NUCLEOTIDE SEQUENCE</scope>
    <source>
        <strain evidence="22">DAOMC 238032</strain>
    </source>
</reference>
<keyword evidence="7" id="KW-0812">Transmembrane</keyword>
<evidence type="ECO:0000256" key="15">
    <source>
        <dbReference type="ARBA" id="ARBA00023239"/>
    </source>
</evidence>
<feature type="compositionally biased region" description="Polar residues" evidence="19">
    <location>
        <begin position="8"/>
        <end position="18"/>
    </location>
</feature>
<evidence type="ECO:0000256" key="3">
    <source>
        <dbReference type="ARBA" id="ARBA00005100"/>
    </source>
</evidence>
<dbReference type="Pfam" id="PF01370">
    <property type="entry name" value="Epimerase"/>
    <property type="match status" value="1"/>
</dbReference>
<evidence type="ECO:0000256" key="18">
    <source>
        <dbReference type="ARBA" id="ARBA00049410"/>
    </source>
</evidence>
<name>A0A177V3A0_9BASI</name>
<evidence type="ECO:0000256" key="11">
    <source>
        <dbReference type="ARBA" id="ARBA00023027"/>
    </source>
</evidence>
<evidence type="ECO:0000256" key="13">
    <source>
        <dbReference type="ARBA" id="ARBA00023136"/>
    </source>
</evidence>
<dbReference type="InterPro" id="IPR036291">
    <property type="entry name" value="NAD(P)-bd_dom_sf"/>
</dbReference>
<evidence type="ECO:0000256" key="5">
    <source>
        <dbReference type="ARBA" id="ARBA00012290"/>
    </source>
</evidence>
<accession>A0A177V3A0</accession>
<evidence type="ECO:0000256" key="16">
    <source>
        <dbReference type="ARBA" id="ARBA00031585"/>
    </source>
</evidence>
<sequence>MAAKPSVPQRSSSAAGTGQQQQVVVPPSLHDSSRLTGTDSPSSVSQQPRPYAGTGEPSSPSPAPAQQGLYIQHGGVPQASDTHRSISSSSSASSLRARASARGGVHMLSSSVRQPGSDSSPARDRQQQQQERQQERTVSARRGTARPAAFVHESPRRLRRTPSNGSQASRREGASPSLPYTNSRRFSSTSSSSPIPSTYGRGPSSGRARSSTSHSPLINEETSGKTSPTGSYASSRADTLDLPFEVAQSSWALGTVTRQRASGSELGPNAPLSRMGTSYPSTRVLPFGQQLRILVTGGAGFVGSHLVDRLMMEGHEVLVMDNFFTGSKNNLAAWFGHPNFELLRHDVVNPLLVEVDQIYHLACPASPKDYQRNEVKTLKTCFQGTLNMLGLAKRTRARFLLASTSEVYGDPQVHPQREDYFGNVNPTGWRACYDEGKRVSETLTYAYHQDGVDVRVARIFNTYGPNLSAQDGRVVSNFLLQALKGQPLTVFGDGSQTRSFMYIADLVDGLITLMNREATEPGAAGSGSDDHSKMVDVHSPVNLGNPNEFTVRELVEVVSEVVQTLRKARGGGHRQRERQETATATADALADRLHALKTSAKEKEKKKVTAAAEDGGRTVKGSADTDATPMVHAVAGPASPLERFELSESMFASVGNGEASSGQDAAASDPLAIGPTFPPSSSPGHETVPDDELSKLSLLHRAGIDNSNGYDDDESVDLGLTDDGDGEEEDREGGSSPGVVVEYKPLPSDDPRMRCPEITRARELLGWEPRWSLHDGLMQTALYFEALLDDGLI</sequence>
<comment type="subcellular location">
    <subcellularLocation>
        <location evidence="2">Golgi apparatus membrane</location>
        <topology evidence="2">Single-pass type II membrane protein</topology>
    </subcellularLocation>
    <subcellularLocation>
        <location evidence="17">Golgi apparatus</location>
        <location evidence="17">Golgi stack membrane</location>
    </subcellularLocation>
</comment>
<evidence type="ECO:0000313" key="21">
    <source>
        <dbReference type="EMBL" id="CAD6951793.1"/>
    </source>
</evidence>
<feature type="region of interest" description="Disordered" evidence="19">
    <location>
        <begin position="704"/>
        <end position="752"/>
    </location>
</feature>
<keyword evidence="9" id="KW-0735">Signal-anchor</keyword>
<comment type="catalytic activity">
    <reaction evidence="18">
        <text>UDP-alpha-D-glucuronate + H(+) = UDP-alpha-D-xylose + CO2</text>
        <dbReference type="Rhea" id="RHEA:23916"/>
        <dbReference type="ChEBI" id="CHEBI:15378"/>
        <dbReference type="ChEBI" id="CHEBI:16526"/>
        <dbReference type="ChEBI" id="CHEBI:57632"/>
        <dbReference type="ChEBI" id="CHEBI:58052"/>
        <dbReference type="EC" id="4.1.1.35"/>
    </reaction>
    <physiologicalReaction direction="left-to-right" evidence="18">
        <dbReference type="Rhea" id="RHEA:23917"/>
    </physiologicalReaction>
</comment>
<organism evidence="22 23">
    <name type="scientific">Tilletia caries</name>
    <name type="common">wheat bunt fungus</name>
    <dbReference type="NCBI Taxonomy" id="13290"/>
    <lineage>
        <taxon>Eukaryota</taxon>
        <taxon>Fungi</taxon>
        <taxon>Dikarya</taxon>
        <taxon>Basidiomycota</taxon>
        <taxon>Ustilaginomycotina</taxon>
        <taxon>Exobasidiomycetes</taxon>
        <taxon>Tilletiales</taxon>
        <taxon>Tilletiaceae</taxon>
        <taxon>Tilletia</taxon>
    </lineage>
</organism>
<keyword evidence="10" id="KW-1133">Transmembrane helix</keyword>
<dbReference type="GO" id="GO:0042732">
    <property type="term" value="P:D-xylose metabolic process"/>
    <property type="evidence" value="ECO:0007669"/>
    <property type="project" value="InterPro"/>
</dbReference>
<dbReference type="FunFam" id="3.40.50.720:FF:000065">
    <property type="entry name" value="UDP-glucuronic acid decarboxylase 1"/>
    <property type="match status" value="1"/>
</dbReference>
<dbReference type="EMBL" id="LWDD02000452">
    <property type="protein sequence ID" value="KAE8260657.1"/>
    <property type="molecule type" value="Genomic_DNA"/>
</dbReference>
<evidence type="ECO:0000256" key="8">
    <source>
        <dbReference type="ARBA" id="ARBA00022793"/>
    </source>
</evidence>
<evidence type="ECO:0000256" key="6">
    <source>
        <dbReference type="ARBA" id="ARBA00018816"/>
    </source>
</evidence>
<reference evidence="21" key="3">
    <citation type="submission" date="2020-10" db="EMBL/GenBank/DDBJ databases">
        <authorList>
            <person name="Sedaghatjoo S."/>
        </authorList>
    </citation>
    <scope>NUCLEOTIDE SEQUENCE</scope>
    <source>
        <strain evidence="21">AZH3</strain>
    </source>
</reference>
<dbReference type="GO" id="GO:0032580">
    <property type="term" value="C:Golgi cisterna membrane"/>
    <property type="evidence" value="ECO:0007669"/>
    <property type="project" value="UniProtKB-SubCell"/>
</dbReference>
<evidence type="ECO:0000256" key="9">
    <source>
        <dbReference type="ARBA" id="ARBA00022968"/>
    </source>
</evidence>
<evidence type="ECO:0000313" key="23">
    <source>
        <dbReference type="Proteomes" id="UP000077671"/>
    </source>
</evidence>
<evidence type="ECO:0000256" key="1">
    <source>
        <dbReference type="ARBA" id="ARBA00001911"/>
    </source>
</evidence>
<dbReference type="PANTHER" id="PTHR43078:SF6">
    <property type="entry name" value="UDP-GLUCURONIC ACID DECARBOXYLASE 1"/>
    <property type="match status" value="1"/>
</dbReference>
<comment type="similarity">
    <text evidence="4">Belongs to the NAD(P)-dependent epimerase/dehydratase family. UDP-glucuronic acid decarboxylase subfamily.</text>
</comment>
<dbReference type="GO" id="GO:0070403">
    <property type="term" value="F:NAD+ binding"/>
    <property type="evidence" value="ECO:0007669"/>
    <property type="project" value="InterPro"/>
</dbReference>
<feature type="compositionally biased region" description="Polar residues" evidence="19">
    <location>
        <begin position="108"/>
        <end position="120"/>
    </location>
</feature>
<feature type="compositionally biased region" description="Polar residues" evidence="19">
    <location>
        <begin position="220"/>
        <end position="235"/>
    </location>
</feature>
<comment type="pathway">
    <text evidence="3">Nucleotide-sugar biosynthesis; UDP-alpha-D-xylose biosynthesis; UDP-alpha-D-xylose from UDP-alpha-D-glucuronate: step 1/1.</text>
</comment>